<organism evidence="1 2">
    <name type="scientific">Tritonibacter multivorans</name>
    <dbReference type="NCBI Taxonomy" id="928856"/>
    <lineage>
        <taxon>Bacteria</taxon>
        <taxon>Pseudomonadati</taxon>
        <taxon>Pseudomonadota</taxon>
        <taxon>Alphaproteobacteria</taxon>
        <taxon>Rhodobacterales</taxon>
        <taxon>Paracoccaceae</taxon>
        <taxon>Tritonibacter</taxon>
    </lineage>
</organism>
<keyword evidence="2" id="KW-1185">Reference proteome</keyword>
<proteinExistence type="predicted"/>
<dbReference type="EMBL" id="CYSD01000031">
    <property type="protein sequence ID" value="CUH78589.1"/>
    <property type="molecule type" value="Genomic_DNA"/>
</dbReference>
<reference evidence="1 2" key="1">
    <citation type="submission" date="2015-09" db="EMBL/GenBank/DDBJ databases">
        <authorList>
            <consortium name="Swine Surveillance"/>
        </authorList>
    </citation>
    <scope>NUCLEOTIDE SEQUENCE [LARGE SCALE GENOMIC DNA]</scope>
    <source>
        <strain evidence="1 2">CECT 7557</strain>
    </source>
</reference>
<evidence type="ECO:0000313" key="2">
    <source>
        <dbReference type="Proteomes" id="UP000052022"/>
    </source>
</evidence>
<sequence>MAVACVGVDNGQRANGRACGVFSDGGAVQHDLGRGLIHVLDGDGEGLGGREPACVGDGDLQIDLSGLFVVEADAILQADLIADDLEAVVREGDLVAVACVGVDN</sequence>
<protein>
    <submittedName>
        <fullName evidence="1">Uncharacterized protein</fullName>
    </submittedName>
</protein>
<dbReference type="AlphaFoldDB" id="A0A0P1GTW1"/>
<name>A0A0P1GTW1_9RHOB</name>
<dbReference type="Proteomes" id="UP000052022">
    <property type="component" value="Unassembled WGS sequence"/>
</dbReference>
<accession>A0A0P1GTW1</accession>
<gene>
    <name evidence="1" type="ORF">TRM7557_01958</name>
</gene>
<evidence type="ECO:0000313" key="1">
    <source>
        <dbReference type="EMBL" id="CUH78589.1"/>
    </source>
</evidence>